<dbReference type="EMBL" id="JADGJH010000554">
    <property type="protein sequence ID" value="KAJ3126545.1"/>
    <property type="molecule type" value="Genomic_DNA"/>
</dbReference>
<accession>A0AAD5T4C8</accession>
<dbReference type="SUPFAM" id="SSF53300">
    <property type="entry name" value="vWA-like"/>
    <property type="match status" value="1"/>
</dbReference>
<organism evidence="1 2">
    <name type="scientific">Physocladia obscura</name>
    <dbReference type="NCBI Taxonomy" id="109957"/>
    <lineage>
        <taxon>Eukaryota</taxon>
        <taxon>Fungi</taxon>
        <taxon>Fungi incertae sedis</taxon>
        <taxon>Chytridiomycota</taxon>
        <taxon>Chytridiomycota incertae sedis</taxon>
        <taxon>Chytridiomycetes</taxon>
        <taxon>Chytridiales</taxon>
        <taxon>Chytriomycetaceae</taxon>
        <taxon>Physocladia</taxon>
    </lineage>
</organism>
<comment type="caution">
    <text evidence="1">The sequence shown here is derived from an EMBL/GenBank/DDBJ whole genome shotgun (WGS) entry which is preliminary data.</text>
</comment>
<sequence length="363" mass="40648">MNQTAPPPAYSIEAAAEIELPTEERKLASFRQLVRRLEISSLMALKLRKLEAYDIVVIADDSGSMRTKSFAALTVTDPFAPTKTRWDELKETVTIVTEIASALDEDGIDIFFLNRPPARNINSNNASTVLSTVFQDKPVGYTPLTRTLTQVLNEKWHGVATGDRKKLVVLIATDGQPTTDTGILDIDGLRNLLTTGRANPGEILVCFLVCTDDDNDIEYLNKWDNVIRDLDVVDDYHTERKQICRVQGEDFPFSRGDWVCKMLLGAIDPEIDALDERRIETGLDPSGHGNMNVGLNRRSLSTSSRRSQFAKGIYVMNRDLEISSGELDTIEERLAFARAVYSDADLYLLDDHLRVIDTQVSKH</sequence>
<evidence type="ECO:0000313" key="2">
    <source>
        <dbReference type="Proteomes" id="UP001211907"/>
    </source>
</evidence>
<protein>
    <recommendedName>
        <fullName evidence="3">VWFA domain-containing protein</fullName>
    </recommendedName>
</protein>
<dbReference type="InterPro" id="IPR036465">
    <property type="entry name" value="vWFA_dom_sf"/>
</dbReference>
<dbReference type="AlphaFoldDB" id="A0AAD5T4C8"/>
<name>A0AAD5T4C8_9FUNG</name>
<dbReference type="Proteomes" id="UP001211907">
    <property type="component" value="Unassembled WGS sequence"/>
</dbReference>
<reference evidence="1" key="1">
    <citation type="submission" date="2020-05" db="EMBL/GenBank/DDBJ databases">
        <title>Phylogenomic resolution of chytrid fungi.</title>
        <authorList>
            <person name="Stajich J.E."/>
            <person name="Amses K."/>
            <person name="Simmons R."/>
            <person name="Seto K."/>
            <person name="Myers J."/>
            <person name="Bonds A."/>
            <person name="Quandt C.A."/>
            <person name="Barry K."/>
            <person name="Liu P."/>
            <person name="Grigoriev I."/>
            <person name="Longcore J.E."/>
            <person name="James T.Y."/>
        </authorList>
    </citation>
    <scope>NUCLEOTIDE SEQUENCE</scope>
    <source>
        <strain evidence="1">JEL0513</strain>
    </source>
</reference>
<evidence type="ECO:0000313" key="1">
    <source>
        <dbReference type="EMBL" id="KAJ3126545.1"/>
    </source>
</evidence>
<dbReference type="Gene3D" id="3.40.50.410">
    <property type="entry name" value="von Willebrand factor, type A domain"/>
    <property type="match status" value="1"/>
</dbReference>
<keyword evidence="2" id="KW-1185">Reference proteome</keyword>
<gene>
    <name evidence="1" type="ORF">HK100_010202</name>
</gene>
<proteinExistence type="predicted"/>
<dbReference type="PANTHER" id="PTHR34706">
    <property type="entry name" value="SLR1338 PROTEIN"/>
    <property type="match status" value="1"/>
</dbReference>
<evidence type="ECO:0008006" key="3">
    <source>
        <dbReference type="Google" id="ProtNLM"/>
    </source>
</evidence>
<dbReference type="PANTHER" id="PTHR34706:SF1">
    <property type="entry name" value="VWFA DOMAIN-CONTAINING PROTEIN"/>
    <property type="match status" value="1"/>
</dbReference>